<dbReference type="InterPro" id="IPR006439">
    <property type="entry name" value="HAD-SF_hydro_IA"/>
</dbReference>
<dbReference type="AlphaFoldDB" id="A0A3G8ZYY7"/>
<reference evidence="1 2" key="2">
    <citation type="submission" date="2018-12" db="EMBL/GenBank/DDBJ databases">
        <title>Nakamurella antarcticus sp. nov., isolated from Antarctica South Shetland Islands soil.</title>
        <authorList>
            <person name="Peng F."/>
        </authorList>
    </citation>
    <scope>NUCLEOTIDE SEQUENCE [LARGE SCALE GENOMIC DNA]</scope>
    <source>
        <strain evidence="1 2">S14-144</strain>
    </source>
</reference>
<reference evidence="1 2" key="1">
    <citation type="submission" date="2018-11" db="EMBL/GenBank/DDBJ databases">
        <authorList>
            <person name="Da X."/>
        </authorList>
    </citation>
    <scope>NUCLEOTIDE SEQUENCE [LARGE SCALE GENOMIC DNA]</scope>
    <source>
        <strain evidence="1 2">S14-144</strain>
    </source>
</reference>
<dbReference type="SUPFAM" id="SSF56784">
    <property type="entry name" value="HAD-like"/>
    <property type="match status" value="1"/>
</dbReference>
<dbReference type="PRINTS" id="PR00413">
    <property type="entry name" value="HADHALOGNASE"/>
</dbReference>
<dbReference type="InterPro" id="IPR023198">
    <property type="entry name" value="PGP-like_dom2"/>
</dbReference>
<dbReference type="Proteomes" id="UP000268084">
    <property type="component" value="Chromosome"/>
</dbReference>
<dbReference type="InterPro" id="IPR023214">
    <property type="entry name" value="HAD_sf"/>
</dbReference>
<dbReference type="KEGG" id="nak:EH165_12195"/>
<dbReference type="Gene3D" id="1.10.150.240">
    <property type="entry name" value="Putative phosphatase, domain 2"/>
    <property type="match status" value="1"/>
</dbReference>
<dbReference type="OrthoDB" id="9800058at2"/>
<dbReference type="NCBIfam" id="TIGR01549">
    <property type="entry name" value="HAD-SF-IA-v1"/>
    <property type="match status" value="1"/>
</dbReference>
<dbReference type="RefSeq" id="WP_124799685.1">
    <property type="nucleotide sequence ID" value="NZ_CP034170.1"/>
</dbReference>
<evidence type="ECO:0000313" key="2">
    <source>
        <dbReference type="Proteomes" id="UP000268084"/>
    </source>
</evidence>
<dbReference type="Gene3D" id="3.40.50.1000">
    <property type="entry name" value="HAD superfamily/HAD-like"/>
    <property type="match status" value="1"/>
</dbReference>
<keyword evidence="2" id="KW-1185">Reference proteome</keyword>
<accession>A0A3G8ZYY7</accession>
<dbReference type="Pfam" id="PF00702">
    <property type="entry name" value="Hydrolase"/>
    <property type="match status" value="1"/>
</dbReference>
<protein>
    <submittedName>
        <fullName evidence="1">HAD family hydrolase</fullName>
    </submittedName>
</protein>
<gene>
    <name evidence="1" type="ORF">EH165_12195</name>
</gene>
<sequence>MTQWVVDAVLFDLDGTLIDSTPSVERSWRLLAERIGLDFDRDINGSFHGVPAKQTLTRLMIDASATEVDETAEWLVELEAGDTDDIIVLPGTLSVLEQLPANRWAIVTSGTRRLATARLLAAGLPVPRTMITADDVTVGKPDPAPYLLGAERLGFHPARCLVVEDAPAGISSGLAAGCQVLGLRTTHDDLLGTTIQDLSELEISADRLGIIVTF</sequence>
<dbReference type="GO" id="GO:0050308">
    <property type="term" value="F:sugar-phosphatase activity"/>
    <property type="evidence" value="ECO:0007669"/>
    <property type="project" value="TreeGrafter"/>
</dbReference>
<proteinExistence type="predicted"/>
<dbReference type="SFLD" id="SFLDS00003">
    <property type="entry name" value="Haloacid_Dehalogenase"/>
    <property type="match status" value="1"/>
</dbReference>
<name>A0A3G8ZYY7_9ACTN</name>
<dbReference type="PANTHER" id="PTHR43481">
    <property type="entry name" value="FRUCTOSE-1-PHOSPHATE PHOSPHATASE"/>
    <property type="match status" value="1"/>
</dbReference>
<dbReference type="SFLD" id="SFLDG01135">
    <property type="entry name" value="C1.5.6:_HAD__Beta-PGM__Phospha"/>
    <property type="match status" value="1"/>
</dbReference>
<evidence type="ECO:0000313" key="1">
    <source>
        <dbReference type="EMBL" id="AZI58781.1"/>
    </source>
</evidence>
<dbReference type="SFLD" id="SFLDG01129">
    <property type="entry name" value="C1.5:_HAD__Beta-PGM__Phosphata"/>
    <property type="match status" value="1"/>
</dbReference>
<dbReference type="NCBIfam" id="TIGR01509">
    <property type="entry name" value="HAD-SF-IA-v3"/>
    <property type="match status" value="1"/>
</dbReference>
<dbReference type="InterPro" id="IPR051806">
    <property type="entry name" value="HAD-like_SPP"/>
</dbReference>
<organism evidence="1 2">
    <name type="scientific">Nakamurella antarctica</name>
    <dbReference type="NCBI Taxonomy" id="1902245"/>
    <lineage>
        <taxon>Bacteria</taxon>
        <taxon>Bacillati</taxon>
        <taxon>Actinomycetota</taxon>
        <taxon>Actinomycetes</taxon>
        <taxon>Nakamurellales</taxon>
        <taxon>Nakamurellaceae</taxon>
        <taxon>Nakamurella</taxon>
    </lineage>
</organism>
<dbReference type="PANTHER" id="PTHR43481:SF4">
    <property type="entry name" value="GLYCEROL-1-PHOSPHATE PHOSPHOHYDROLASE 1-RELATED"/>
    <property type="match status" value="1"/>
</dbReference>
<dbReference type="EMBL" id="CP034170">
    <property type="protein sequence ID" value="AZI58781.1"/>
    <property type="molecule type" value="Genomic_DNA"/>
</dbReference>
<dbReference type="InterPro" id="IPR036412">
    <property type="entry name" value="HAD-like_sf"/>
</dbReference>
<keyword evidence="1" id="KW-0378">Hydrolase</keyword>